<dbReference type="RefSeq" id="WP_036379746.1">
    <property type="nucleotide sequence ID" value="NZ_JABXYR010000001.1"/>
</dbReference>
<dbReference type="Proteomes" id="UP000526307">
    <property type="component" value="Unassembled WGS sequence"/>
</dbReference>
<feature type="transmembrane region" description="Helical" evidence="1">
    <location>
        <begin position="29"/>
        <end position="48"/>
    </location>
</feature>
<sequence length="371" mass="41315">MAWIALLTLMAMFTVSSRAKVPKKPQVSLLPLLMLLVIAIYIVLIFFFPKTWKLVSSDYTSFFCMASVGLMQACIASGMIPTNTGYAKIFEATDKEIFIMDDDWNIRYSSGGAMPPGTELLKKTEDGVLQTDGHTLLKGCRLHPGHVVWMEDISALASVLAELEQNRDELSYKNEPEMETRKTELAMSKAQEKNRLYDASWQATAKQNKLLHETLDAYFSESEKSRKKELLATAAVLCAYIKRKGNLIFVGDGDRVTAQELKLCFNESLGNAELLKADCCMDYALSDETALPTQSAMCLYDSYESAIEAALPDISFVFLRIREDGENIRAIYSIVSSRDLSAAVFPKEVNVARDDDTWIVSLSVPKGGGRL</sequence>
<reference evidence="2 3" key="1">
    <citation type="submission" date="2020-06" db="EMBL/GenBank/DDBJ databases">
        <title>Mogibacterium timidum strain W9173 genomic sequence.</title>
        <authorList>
            <person name="Wade W.G."/>
            <person name="Johnston C.D."/>
            <person name="Chen T."/>
            <person name="Dewhirst F.E."/>
        </authorList>
    </citation>
    <scope>NUCLEOTIDE SEQUENCE [LARGE SCALE GENOMIC DNA]</scope>
    <source>
        <strain evidence="2 3">W9173</strain>
    </source>
</reference>
<organism evidence="2 3">
    <name type="scientific">Mogibacterium timidum</name>
    <dbReference type="NCBI Taxonomy" id="35519"/>
    <lineage>
        <taxon>Bacteria</taxon>
        <taxon>Bacillati</taxon>
        <taxon>Bacillota</taxon>
        <taxon>Clostridia</taxon>
        <taxon>Peptostreptococcales</taxon>
        <taxon>Anaerovoracaceae</taxon>
        <taxon>Mogibacterium</taxon>
    </lineage>
</organism>
<evidence type="ECO:0000313" key="3">
    <source>
        <dbReference type="Proteomes" id="UP000526307"/>
    </source>
</evidence>
<keyword evidence="1" id="KW-1133">Transmembrane helix</keyword>
<keyword evidence="3" id="KW-1185">Reference proteome</keyword>
<keyword evidence="1" id="KW-0812">Transmembrane</keyword>
<evidence type="ECO:0000313" key="2">
    <source>
        <dbReference type="EMBL" id="NWO23058.1"/>
    </source>
</evidence>
<keyword evidence="1" id="KW-0472">Membrane</keyword>
<dbReference type="AlphaFoldDB" id="A0A7Y9B0F8"/>
<evidence type="ECO:0000256" key="1">
    <source>
        <dbReference type="SAM" id="Phobius"/>
    </source>
</evidence>
<name>A0A7Y9B0F8_9FIRM</name>
<dbReference type="EMBL" id="JABXYR010000001">
    <property type="protein sequence ID" value="NWO23058.1"/>
    <property type="molecule type" value="Genomic_DNA"/>
</dbReference>
<accession>A0A7Y9B0F8</accession>
<comment type="caution">
    <text evidence="2">The sequence shown here is derived from an EMBL/GenBank/DDBJ whole genome shotgun (WGS) entry which is preliminary data.</text>
</comment>
<feature type="transmembrane region" description="Helical" evidence="1">
    <location>
        <begin position="60"/>
        <end position="80"/>
    </location>
</feature>
<proteinExistence type="predicted"/>
<gene>
    <name evidence="2" type="ORF">HW270_03045</name>
</gene>
<protein>
    <submittedName>
        <fullName evidence="2">Uncharacterized protein</fullName>
    </submittedName>
</protein>